<sequence length="106" mass="12040">MTSTAANALHRTTYHKHDYLQFLFDCELISDWSEDDYENTGVIDEEPASKQQKLVPNKHLPETSISDQAETLLKGGLSKQQLQDNAAIREKEKALETVVRKPGNRN</sequence>
<organism evidence="1 2">
    <name type="scientific">Caenorhabditis japonica</name>
    <dbReference type="NCBI Taxonomy" id="281687"/>
    <lineage>
        <taxon>Eukaryota</taxon>
        <taxon>Metazoa</taxon>
        <taxon>Ecdysozoa</taxon>
        <taxon>Nematoda</taxon>
        <taxon>Chromadorea</taxon>
        <taxon>Rhabditida</taxon>
        <taxon>Rhabditina</taxon>
        <taxon>Rhabditomorpha</taxon>
        <taxon>Rhabditoidea</taxon>
        <taxon>Rhabditidae</taxon>
        <taxon>Peloderinae</taxon>
        <taxon>Caenorhabditis</taxon>
    </lineage>
</organism>
<dbReference type="AlphaFoldDB" id="A0A8R1DGQ3"/>
<dbReference type="Proteomes" id="UP000005237">
    <property type="component" value="Unassembled WGS sequence"/>
</dbReference>
<evidence type="ECO:0000313" key="1">
    <source>
        <dbReference type="EnsemblMetazoa" id="CJA02235.1"/>
    </source>
</evidence>
<reference evidence="1" key="2">
    <citation type="submission" date="2022-06" db="UniProtKB">
        <authorList>
            <consortium name="EnsemblMetazoa"/>
        </authorList>
    </citation>
    <scope>IDENTIFICATION</scope>
    <source>
        <strain evidence="1">DF5081</strain>
    </source>
</reference>
<accession>A0A8R1DGQ3</accession>
<keyword evidence="2" id="KW-1185">Reference proteome</keyword>
<protein>
    <submittedName>
        <fullName evidence="1">Uncharacterized protein</fullName>
    </submittedName>
</protein>
<evidence type="ECO:0000313" key="2">
    <source>
        <dbReference type="Proteomes" id="UP000005237"/>
    </source>
</evidence>
<proteinExistence type="predicted"/>
<reference evidence="2" key="1">
    <citation type="submission" date="2010-08" db="EMBL/GenBank/DDBJ databases">
        <authorList>
            <consortium name="Caenorhabditis japonica Sequencing Consortium"/>
            <person name="Wilson R.K."/>
        </authorList>
    </citation>
    <scope>NUCLEOTIDE SEQUENCE [LARGE SCALE GENOMIC DNA]</scope>
    <source>
        <strain evidence="2">DF5081</strain>
    </source>
</reference>
<dbReference type="EnsemblMetazoa" id="CJA02235.1">
    <property type="protein sequence ID" value="CJA02235.1"/>
    <property type="gene ID" value="WBGene00121439"/>
</dbReference>
<name>A0A8R1DGQ3_CAEJA</name>